<protein>
    <submittedName>
        <fullName evidence="1">Uncharacterized protein</fullName>
    </submittedName>
</protein>
<keyword evidence="2" id="KW-1185">Reference proteome</keyword>
<dbReference type="AlphaFoldDB" id="A0AAV4BI32"/>
<dbReference type="Proteomes" id="UP000735302">
    <property type="component" value="Unassembled WGS sequence"/>
</dbReference>
<proteinExistence type="predicted"/>
<gene>
    <name evidence="1" type="ORF">PoB_004577300</name>
</gene>
<evidence type="ECO:0000313" key="2">
    <source>
        <dbReference type="Proteomes" id="UP000735302"/>
    </source>
</evidence>
<accession>A0AAV4BI32</accession>
<sequence length="109" mass="12199">MLGDELYSSLIKCRAATGNITQLAFNIMLEWATVGEGHEVDLDFLLMFLYDEIQRRKRPQTLRSGSGGAINNTRRYGTYGEARVTRGEVKVLKKTIGESNSAAIRWASN</sequence>
<dbReference type="EMBL" id="BLXT01005065">
    <property type="protein sequence ID" value="GFO19268.1"/>
    <property type="molecule type" value="Genomic_DNA"/>
</dbReference>
<comment type="caution">
    <text evidence="1">The sequence shown here is derived from an EMBL/GenBank/DDBJ whole genome shotgun (WGS) entry which is preliminary data.</text>
</comment>
<organism evidence="1 2">
    <name type="scientific">Plakobranchus ocellatus</name>
    <dbReference type="NCBI Taxonomy" id="259542"/>
    <lineage>
        <taxon>Eukaryota</taxon>
        <taxon>Metazoa</taxon>
        <taxon>Spiralia</taxon>
        <taxon>Lophotrochozoa</taxon>
        <taxon>Mollusca</taxon>
        <taxon>Gastropoda</taxon>
        <taxon>Heterobranchia</taxon>
        <taxon>Euthyneura</taxon>
        <taxon>Panpulmonata</taxon>
        <taxon>Sacoglossa</taxon>
        <taxon>Placobranchoidea</taxon>
        <taxon>Plakobranchidae</taxon>
        <taxon>Plakobranchus</taxon>
    </lineage>
</organism>
<evidence type="ECO:0000313" key="1">
    <source>
        <dbReference type="EMBL" id="GFO19268.1"/>
    </source>
</evidence>
<name>A0AAV4BI32_9GAST</name>
<reference evidence="1 2" key="1">
    <citation type="journal article" date="2021" name="Elife">
        <title>Chloroplast acquisition without the gene transfer in kleptoplastic sea slugs, Plakobranchus ocellatus.</title>
        <authorList>
            <person name="Maeda T."/>
            <person name="Takahashi S."/>
            <person name="Yoshida T."/>
            <person name="Shimamura S."/>
            <person name="Takaki Y."/>
            <person name="Nagai Y."/>
            <person name="Toyoda A."/>
            <person name="Suzuki Y."/>
            <person name="Arimoto A."/>
            <person name="Ishii H."/>
            <person name="Satoh N."/>
            <person name="Nishiyama T."/>
            <person name="Hasebe M."/>
            <person name="Maruyama T."/>
            <person name="Minagawa J."/>
            <person name="Obokata J."/>
            <person name="Shigenobu S."/>
        </authorList>
    </citation>
    <scope>NUCLEOTIDE SEQUENCE [LARGE SCALE GENOMIC DNA]</scope>
</reference>